<keyword evidence="3" id="KW-1185">Reference proteome</keyword>
<feature type="compositionally biased region" description="Basic and acidic residues" evidence="1">
    <location>
        <begin position="60"/>
        <end position="72"/>
    </location>
</feature>
<evidence type="ECO:0000256" key="1">
    <source>
        <dbReference type="SAM" id="MobiDB-lite"/>
    </source>
</evidence>
<evidence type="ECO:0000313" key="2">
    <source>
        <dbReference type="EMBL" id="CAF3803999.1"/>
    </source>
</evidence>
<proteinExistence type="predicted"/>
<dbReference type="Proteomes" id="UP000663866">
    <property type="component" value="Unassembled WGS sequence"/>
</dbReference>
<feature type="region of interest" description="Disordered" evidence="1">
    <location>
        <begin position="49"/>
        <end position="74"/>
    </location>
</feature>
<evidence type="ECO:0000313" key="3">
    <source>
        <dbReference type="Proteomes" id="UP000663866"/>
    </source>
</evidence>
<comment type="caution">
    <text evidence="2">The sequence shown here is derived from an EMBL/GenBank/DDBJ whole genome shotgun (WGS) entry which is preliminary data.</text>
</comment>
<accession>A0A819BLN6</accession>
<dbReference type="EMBL" id="CAJOBG010000365">
    <property type="protein sequence ID" value="CAF3803999.1"/>
    <property type="molecule type" value="Genomic_DNA"/>
</dbReference>
<sequence length="246" mass="28823">MYQHIRIALEHAQQRSQHVQEQENIRRHRKTIEKYPTTRVDESMATCVNEDETTSNNPREISHHSSTDHNETLDVDDDFDLDSLEEISSKSQLDFNSDCELFMDDHDEPLISDELFSPNNDQNDNFLHFYTITKTRTSVLPQPHNSPTTLKTLYDSVKVYKELQSRHGSSSFISLLLHLDDISLCKSSKLNLWLLSCSLIKLLVHLRYRRFNMIVLALWIGHREPLVDLWLEECFQKLNDVKKKGV</sequence>
<reference evidence="2" key="1">
    <citation type="submission" date="2021-02" db="EMBL/GenBank/DDBJ databases">
        <authorList>
            <person name="Nowell W R."/>
        </authorList>
    </citation>
    <scope>NUCLEOTIDE SEQUENCE</scope>
</reference>
<gene>
    <name evidence="2" type="ORF">OVN521_LOCUS4046</name>
</gene>
<protein>
    <submittedName>
        <fullName evidence="2">Uncharacterized protein</fullName>
    </submittedName>
</protein>
<dbReference type="AlphaFoldDB" id="A0A819BLN6"/>
<organism evidence="2 3">
    <name type="scientific">Rotaria magnacalcarata</name>
    <dbReference type="NCBI Taxonomy" id="392030"/>
    <lineage>
        <taxon>Eukaryota</taxon>
        <taxon>Metazoa</taxon>
        <taxon>Spiralia</taxon>
        <taxon>Gnathifera</taxon>
        <taxon>Rotifera</taxon>
        <taxon>Eurotatoria</taxon>
        <taxon>Bdelloidea</taxon>
        <taxon>Philodinida</taxon>
        <taxon>Philodinidae</taxon>
        <taxon>Rotaria</taxon>
    </lineage>
</organism>
<name>A0A819BLN6_9BILA</name>